<proteinExistence type="predicted"/>
<evidence type="ECO:0000313" key="4">
    <source>
        <dbReference type="Proteomes" id="UP000324748"/>
    </source>
</evidence>
<dbReference type="EMBL" id="VSWC01000015">
    <property type="protein sequence ID" value="KAA1112740.1"/>
    <property type="molecule type" value="Genomic_DNA"/>
</dbReference>
<evidence type="ECO:0000256" key="1">
    <source>
        <dbReference type="SAM" id="SignalP"/>
    </source>
</evidence>
<organism evidence="2 5">
    <name type="scientific">Puccinia graminis f. sp. tritici</name>
    <dbReference type="NCBI Taxonomy" id="56615"/>
    <lineage>
        <taxon>Eukaryota</taxon>
        <taxon>Fungi</taxon>
        <taxon>Dikarya</taxon>
        <taxon>Basidiomycota</taxon>
        <taxon>Pucciniomycotina</taxon>
        <taxon>Pucciniomycetes</taxon>
        <taxon>Pucciniales</taxon>
        <taxon>Pucciniaceae</taxon>
        <taxon>Puccinia</taxon>
    </lineage>
</organism>
<accession>A0A5B0NJZ3</accession>
<protein>
    <submittedName>
        <fullName evidence="2">Uncharacterized protein</fullName>
    </submittedName>
</protein>
<feature type="chain" id="PRO_5036137488" evidence="1">
    <location>
        <begin position="22"/>
        <end position="65"/>
    </location>
</feature>
<reference evidence="4 5" key="1">
    <citation type="submission" date="2019-05" db="EMBL/GenBank/DDBJ databases">
        <title>Emergence of the Ug99 lineage of the wheat stem rust pathogen through somatic hybridization.</title>
        <authorList>
            <person name="Li F."/>
            <person name="Upadhyaya N.M."/>
            <person name="Sperschneider J."/>
            <person name="Matny O."/>
            <person name="Nguyen-Phuc H."/>
            <person name="Mago R."/>
            <person name="Raley C."/>
            <person name="Miller M.E."/>
            <person name="Silverstein K.A.T."/>
            <person name="Henningsen E."/>
            <person name="Hirsch C.D."/>
            <person name="Visser B."/>
            <person name="Pretorius Z.A."/>
            <person name="Steffenson B.J."/>
            <person name="Schwessinger B."/>
            <person name="Dodds P.N."/>
            <person name="Figueroa M."/>
        </authorList>
    </citation>
    <scope>NUCLEOTIDE SEQUENCE [LARGE SCALE GENOMIC DNA]</scope>
    <source>
        <strain evidence="3">21-0</strain>
        <strain evidence="2 5">Ug99</strain>
    </source>
</reference>
<feature type="signal peptide" evidence="1">
    <location>
        <begin position="1"/>
        <end position="21"/>
    </location>
</feature>
<keyword evidence="1" id="KW-0732">Signal</keyword>
<evidence type="ECO:0000313" key="2">
    <source>
        <dbReference type="EMBL" id="KAA1088149.1"/>
    </source>
</evidence>
<name>A0A5B0NJZ3_PUCGR</name>
<dbReference type="EMBL" id="VDEP01000407">
    <property type="protein sequence ID" value="KAA1088149.1"/>
    <property type="molecule type" value="Genomic_DNA"/>
</dbReference>
<gene>
    <name evidence="3" type="ORF">PGT21_008031</name>
    <name evidence="2" type="ORF">PGTUg99_020293</name>
</gene>
<keyword evidence="4" id="KW-1185">Reference proteome</keyword>
<dbReference type="Proteomes" id="UP000325313">
    <property type="component" value="Unassembled WGS sequence"/>
</dbReference>
<evidence type="ECO:0000313" key="5">
    <source>
        <dbReference type="Proteomes" id="UP000325313"/>
    </source>
</evidence>
<dbReference type="Proteomes" id="UP000324748">
    <property type="component" value="Unassembled WGS sequence"/>
</dbReference>
<dbReference type="AlphaFoldDB" id="A0A5B0NJZ3"/>
<sequence length="65" mass="7072">MKTITLTAITLALCALGHTSCMQVRTAGQPKPLPIVEDPPALEARCPYCLLDRDDDAWGARCKCQ</sequence>
<evidence type="ECO:0000313" key="3">
    <source>
        <dbReference type="EMBL" id="KAA1112740.1"/>
    </source>
</evidence>
<comment type="caution">
    <text evidence="2">The sequence shown here is derived from an EMBL/GenBank/DDBJ whole genome shotgun (WGS) entry which is preliminary data.</text>
</comment>